<keyword evidence="2" id="KW-0963">Cytoplasm</keyword>
<dbReference type="GO" id="GO:0060090">
    <property type="term" value="F:molecular adaptor activity"/>
    <property type="evidence" value="ECO:0007669"/>
    <property type="project" value="InterPro"/>
</dbReference>
<feature type="compositionally biased region" description="Basic and acidic residues" evidence="7">
    <location>
        <begin position="3172"/>
        <end position="3191"/>
    </location>
</feature>
<feature type="region of interest" description="Disordered" evidence="7">
    <location>
        <begin position="2329"/>
        <end position="2353"/>
    </location>
</feature>
<evidence type="ECO:0000256" key="4">
    <source>
        <dbReference type="ARBA" id="ARBA00023054"/>
    </source>
</evidence>
<dbReference type="InterPro" id="IPR019528">
    <property type="entry name" value="PACT_domain"/>
</dbReference>
<feature type="region of interest" description="Disordered" evidence="7">
    <location>
        <begin position="3470"/>
        <end position="3493"/>
    </location>
</feature>
<evidence type="ECO:0000313" key="10">
    <source>
        <dbReference type="Proteomes" id="UP000829720"/>
    </source>
</evidence>
<feature type="coiled-coil region" evidence="6">
    <location>
        <begin position="350"/>
        <end position="377"/>
    </location>
</feature>
<feature type="region of interest" description="Disordered" evidence="7">
    <location>
        <begin position="3228"/>
        <end position="3252"/>
    </location>
</feature>
<feature type="coiled-coil region" evidence="6">
    <location>
        <begin position="2238"/>
        <end position="2326"/>
    </location>
</feature>
<dbReference type="OrthoDB" id="2020852at2759"/>
<feature type="coiled-coil region" evidence="6">
    <location>
        <begin position="1129"/>
        <end position="1156"/>
    </location>
</feature>
<organism evidence="9 10">
    <name type="scientific">Albula goreensis</name>
    <dbReference type="NCBI Taxonomy" id="1534307"/>
    <lineage>
        <taxon>Eukaryota</taxon>
        <taxon>Metazoa</taxon>
        <taxon>Chordata</taxon>
        <taxon>Craniata</taxon>
        <taxon>Vertebrata</taxon>
        <taxon>Euteleostomi</taxon>
        <taxon>Actinopterygii</taxon>
        <taxon>Neopterygii</taxon>
        <taxon>Teleostei</taxon>
        <taxon>Albuliformes</taxon>
        <taxon>Albulidae</taxon>
        <taxon>Albula</taxon>
    </lineage>
</organism>
<feature type="coiled-coil region" evidence="6">
    <location>
        <begin position="985"/>
        <end position="1071"/>
    </location>
</feature>
<evidence type="ECO:0000259" key="8">
    <source>
        <dbReference type="Pfam" id="PF10495"/>
    </source>
</evidence>
<protein>
    <recommendedName>
        <fullName evidence="8">Pericentrin/AKAP-450 centrosomal targeting domain-containing protein</fullName>
    </recommendedName>
</protein>
<feature type="region of interest" description="Disordered" evidence="7">
    <location>
        <begin position="2381"/>
        <end position="2407"/>
    </location>
</feature>
<feature type="coiled-coil region" evidence="6">
    <location>
        <begin position="452"/>
        <end position="783"/>
    </location>
</feature>
<dbReference type="GO" id="GO:0005737">
    <property type="term" value="C:cytoplasm"/>
    <property type="evidence" value="ECO:0007669"/>
    <property type="project" value="UniProtKB-ARBA"/>
</dbReference>
<dbReference type="EMBL" id="JAERUA010000005">
    <property type="protein sequence ID" value="KAI1899257.1"/>
    <property type="molecule type" value="Genomic_DNA"/>
</dbReference>
<sequence>MDEIRGEIEDGMVKVMQDQKYLLKDTKLEEKQGIKEASLTHPENALSNKDQELAEPQNDVFAGVDAENLGYDSNTLLQRLRVELEAEQGFSKRERDRTSHFERLFQDSEMERKELEDQLACVRADLSRAEAHSHEFLQVKAEKEELYVETVRLTSLVQELQIRLNDEEETRKHLREKYEADIFNYELQLQTVEKEKEKYLVQMAKDHEAVLLRLTEEHREQALHFQQQLETWQDHGDNFSQSYHKSPGENLNMTKAHRKNMDQEEVREYGEDLDLDLNSPSSQNHLIEKYLASADLQDSSWVEESVEVQSLLVQAENYRFQLDGEIDRSVCLSCDSYNLDESSEEIDLGKALLIQQCRDLTTQLEEREEQLRDLQDKICCSAVEVREALEKWSTATESLEFVRQELEAERELRQHCEKVISCKTKESENLKDKLGFLQEKEGRSRDESNNLIIELKEEKKLLLVKLKEQEQLVRDVQEQKSAGDSVSKDVQALFGRQLSVLQEQRDRLQDMLDSQQAKNLTTTELLGQKTMDLDCSLKELQRLQTELSEREEILLRIGKEKTDLESRLSGCQKNLVNAEQVLSEGAKEKAALKDCLIELEIRATNAENTLESVQVEFQNQVKAKDLDVKRLVAEKERLEADHQEKESSLETELARIRDSLRDQDRAHAVAIETLVQREAEKLHTMEEEAAQLTTVHQEEMQRLQEKHRGEVNDLTEDMQLKLSELKAALEEEQRKQIALIKQVHEREHQREMAALTVGQTEALSQLTAELKESMEAAHQAELIQAQTQQALELEALRLSLTNQHSAELELSQSTLQRDKEVALSELQDRLRAEWSQDSATLQAKHQAELESIREQNREQTQRVEHQHQQEKDELKRMLKEKTQMEEQHSCHIEALRAEWQQETERIQAKLQSALTETQQTLSAVRAQLEELQARRNQEIHRLEGELSRARSERDAATRVAEDLVTSHKGVLQAQEAHVRHLEELCSASTEREHQLQQQVERLQADHMTLKSSSEQEVSHLWTQLECMRVSRQELEDLREQLLTRSSQAEEVEQLKEDFSRQRRDIQEHNEAELDSLRTYFEQRLRAAEESYREEVALLQCRLVEGAEESQAGDSSFLWEKIDEERNDLLADINAKLENHKKELDSLRLQLEEKHKQELDHLRTSLTLTYREELLQVKTDLTDHYFSQIQDLKTRHSLELEQQRARLSDNHIKEITKLRLQSAQDAARQVEQEVEERGRALAQEHQDRMAQVRSEKGRIQDLEAQMAALVKGHKEQLKQVEEQYRELIQNAEEKLKQDFVEKLRMTTLKVQAQERERVGREFSQDKEEELGKIREKILIQAEGQLSALREEMERVAAEEREMLGQQVRGLQSQLEEERGRLRTLQDSLENEQDPRIQAVRQKVQAQYECELHLAKHTMALEVKELNTVLLEQAETKLREAQSRFQEEKKELEEKLSQKHEAALCELTKKNQGTLASQKALLVENVHKLELLMEDHQNLEVRLKERHRVELDSLRVELQERSRAKVEAMKAETEARHRAESDELEARMLSNMDTLESTYLAEIQSIRDERDHELQELRDSFDKAQHKNERAHSAELKRLRAEHQTHLVFITEELRRELALARLDKSFSSSSEQDKAQQLITEVPDRKQELEEKPADMDTEEAPTHDWGNLLSKLRADLRTMAEERRDLLEAHRQLQKVLQVVVRRTVATEDEIQRRAGIYTEPNVNHRDKPRSKRAQSLSRDTQEKGEEENKSKDMVPDCSLPSFLMDEGLELSPRLSESTFSRPGLEPEVKEEILGPSARLASAVDRLLELLPQSCSPAHLEEQLRQSSLHSDQANLQQHQSPERQDLHKAEGLMECCAVEKAALEEVLQQKETQVQGLVQELEGLQAEMERLCEERALLLRQRETLAGPLGDTGKALLEEAQQLMREKVDTQQQAERDRSRLASHLKIMEAEMEEQEACRLELERQQRAQVEDLQLQIQALERQLKHHRQFIDEQAVEREQEREEFQLEIQKLEAQLRAPQRPHSGGGCRGDKVEDLFLQVENLQAALKEKLADYNTLLQTKEEYRGNIAEQNEQIHKMAGRISELEKAQNLLEQELQTARMAQQDLVQNNEDFQQQLCPNCLLVSALQCKRDEPCHWTPEGGAPHILREQLEAAEQGLVNREEQAELQTGRLEQVQVVQVEEAPNDQNAKLEEPLQLKPPNQNSQFQNDNISLKENMWLVSLLPETDREKDSTSVLLVSLTQQLEQKNQEILRLQQEADISKNMAVEEEQAEVEVLRSRVEELNSQVEELHFQVEHLLSDRDRLRQDGEVEVERLHEVIHKLQEELEQMGPTRHEVSTSPESSPSPLPHHLRTPLHGHETSLCHELTPHVPKIPHALLQGPQTQSDLDPAWKDTQGETSCSHGQAPDLDEERWALGARLSLQEGEVELLTGLLSLPEDQGRPSLTPLLEERQAEAHSPGPQASEMELEGQAPAGMLRTPLKALQAQVHQDQVQIHKLEAQREDLRQQKGQLQEEVERLKEKVTSYSAHIQHLNSQLEEKVKKQAEAQKEMLTFAKEVLDRAGGALRQNKEQLTQTDFDYNTLKEQHDALKAELVAVQERLSSSTCRARKLVDEGQDLAHTDQEIYSQSLKGQQRELERLQEHCSSQEAIERGTPARKESFLSGLRHEASSHSPELLRMLEGSEDPPLMLHSSQLSDLSSLPMKASPLAHDISQLPEILITPSPGSVTASEDISALESLNTEEVEALDELYLTGFEEWDTDGDGSSVISQQDATLTVELGSAECLNASFVEYLHSRDMDVTDSADSATESVGQSDELLSPELEGLLKRVFQEGHRVLSLSVRPGPVTMATHSGQPEAPPLTWQAERRALQQTVLSLRELLCKMADREPKLGSGEADLHRELQQAVRSVFHSEWAELRSELQSVMTTPGPQHLAPFMEQLQKLLKQQEEQQRSSLEQLLSADRLGLREEVQNLHSLLSASTLRSHEQLQQLQVSLSASQESKLCRHAELLESPLSVRQPRGSKTELSSVQLHTASELQLDLHSETCSLRTKLESVEAECQEAILREQSCSQRLQGELDQERLRSKRSHEEQEQALQVLHLSLEEHAAQISQLREALEQERMVSSSLKDQLQSEHSCFQALITQERSQASEALQQLVDERESRTRLTTSLTQERSVHTRKLQEEARRHEETASQDRKFIEELRGQLEQERRQAEELAIAMDRLHQQAIQTKRQLEEETQRRHKAERREQEAVAQLTAAKDGLQTLRQEAGLSLEAEQHRASQLQAQLHTLREELRSEKERQRRKAERQQQAERENRYSSSNQRPVKSPESEKLAWQHEHAALQAALHSEQAEFSQVTAGVKNQPITSSSNSKMLRLYRKYLRAESFRKALVYQKKYLLLLLGRFMDCEQMALTLIASMGTPRSPVALQAPPPQSSPITRFRSAVHAVIAISRLSFLVRKWQRAFRTLTPNSILTRDARPHPKGQGHSPCSSHQAPLQTAQQVLYTSCSPEGLHGFLPSPQVMADWSSARLNSRTSDHENTSS</sequence>
<dbReference type="PANTHER" id="PTHR44981">
    <property type="entry name" value="PERICENTRIN-LIKE PROTEIN, ISOFORM F"/>
    <property type="match status" value="1"/>
</dbReference>
<feature type="compositionally biased region" description="Basic and acidic residues" evidence="7">
    <location>
        <begin position="1740"/>
        <end position="1755"/>
    </location>
</feature>
<feature type="region of interest" description="Disordered" evidence="7">
    <location>
        <begin position="1716"/>
        <end position="1758"/>
    </location>
</feature>
<feature type="compositionally biased region" description="Basic and acidic residues" evidence="7">
    <location>
        <begin position="3230"/>
        <end position="3248"/>
    </location>
</feature>
<feature type="compositionally biased region" description="Basic and acidic residues" evidence="7">
    <location>
        <begin position="1641"/>
        <end position="1654"/>
    </location>
</feature>
<dbReference type="PANTHER" id="PTHR44981:SF3">
    <property type="entry name" value="PERICENTRIN"/>
    <property type="match status" value="1"/>
</dbReference>
<dbReference type="GO" id="GO:0007165">
    <property type="term" value="P:signal transduction"/>
    <property type="evidence" value="ECO:0007669"/>
    <property type="project" value="InterPro"/>
</dbReference>
<feature type="coiled-coil region" evidence="6">
    <location>
        <begin position="1861"/>
        <end position="2106"/>
    </location>
</feature>
<keyword evidence="5" id="KW-0206">Cytoskeleton</keyword>
<feature type="region of interest" description="Disordered" evidence="7">
    <location>
        <begin position="1623"/>
        <end position="1663"/>
    </location>
</feature>
<dbReference type="GO" id="GO:0005813">
    <property type="term" value="C:centrosome"/>
    <property type="evidence" value="ECO:0007669"/>
    <property type="project" value="UniProtKB-SubCell"/>
</dbReference>
<keyword evidence="10" id="KW-1185">Reference proteome</keyword>
<evidence type="ECO:0000256" key="5">
    <source>
        <dbReference type="ARBA" id="ARBA00023212"/>
    </source>
</evidence>
<evidence type="ECO:0000256" key="3">
    <source>
        <dbReference type="ARBA" id="ARBA00022553"/>
    </source>
</evidence>
<feature type="coiled-coil region" evidence="6">
    <location>
        <begin position="1669"/>
        <end position="1696"/>
    </location>
</feature>
<feature type="compositionally biased region" description="Polar residues" evidence="7">
    <location>
        <begin position="1825"/>
        <end position="1840"/>
    </location>
</feature>
<evidence type="ECO:0000313" key="9">
    <source>
        <dbReference type="EMBL" id="KAI1899257.1"/>
    </source>
</evidence>
<feature type="region of interest" description="Disordered" evidence="7">
    <location>
        <begin position="3156"/>
        <end position="3191"/>
    </location>
</feature>
<feature type="coiled-coil region" evidence="6">
    <location>
        <begin position="2580"/>
        <end position="2650"/>
    </location>
</feature>
<accession>A0A8T3DV35</accession>
<evidence type="ECO:0000256" key="1">
    <source>
        <dbReference type="ARBA" id="ARBA00004300"/>
    </source>
</evidence>
<gene>
    <name evidence="9" type="ORF">AGOR_G00059940</name>
</gene>
<evidence type="ECO:0000256" key="7">
    <source>
        <dbReference type="SAM" id="MobiDB-lite"/>
    </source>
</evidence>
<feature type="region of interest" description="Disordered" evidence="7">
    <location>
        <begin position="841"/>
        <end position="871"/>
    </location>
</feature>
<comment type="caution">
    <text evidence="9">The sequence shown here is derived from an EMBL/GenBank/DDBJ whole genome shotgun (WGS) entry which is preliminary data.</text>
</comment>
<reference evidence="9" key="1">
    <citation type="submission" date="2021-01" db="EMBL/GenBank/DDBJ databases">
        <authorList>
            <person name="Zahm M."/>
            <person name="Roques C."/>
            <person name="Cabau C."/>
            <person name="Klopp C."/>
            <person name="Donnadieu C."/>
            <person name="Jouanno E."/>
            <person name="Lampietro C."/>
            <person name="Louis A."/>
            <person name="Herpin A."/>
            <person name="Echchiki A."/>
            <person name="Berthelot C."/>
            <person name="Parey E."/>
            <person name="Roest-Crollius H."/>
            <person name="Braasch I."/>
            <person name="Postlethwait J."/>
            <person name="Bobe J."/>
            <person name="Montfort J."/>
            <person name="Bouchez O."/>
            <person name="Begum T."/>
            <person name="Mejri S."/>
            <person name="Adams A."/>
            <person name="Chen W.-J."/>
            <person name="Guiguen Y."/>
        </authorList>
    </citation>
    <scope>NUCLEOTIDE SEQUENCE</scope>
    <source>
        <tissue evidence="9">Blood</tissue>
    </source>
</reference>
<keyword evidence="3" id="KW-0597">Phosphoprotein</keyword>
<dbReference type="InterPro" id="IPR028745">
    <property type="entry name" value="AKAP9/Pericentrin"/>
</dbReference>
<keyword evidence="4 6" id="KW-0175">Coiled coil</keyword>
<feature type="coiled-coil region" evidence="6">
    <location>
        <begin position="3098"/>
        <end position="3132"/>
    </location>
</feature>
<proteinExistence type="predicted"/>
<feature type="region of interest" description="Disordered" evidence="7">
    <location>
        <begin position="3293"/>
        <end position="3331"/>
    </location>
</feature>
<feature type="region of interest" description="Disordered" evidence="7">
    <location>
        <begin position="1821"/>
        <end position="1845"/>
    </location>
</feature>
<feature type="coiled-coil region" evidence="6">
    <location>
        <begin position="157"/>
        <end position="195"/>
    </location>
</feature>
<feature type="compositionally biased region" description="Basic and acidic residues" evidence="7">
    <location>
        <begin position="3293"/>
        <end position="3314"/>
    </location>
</feature>
<feature type="compositionally biased region" description="Polar residues" evidence="7">
    <location>
        <begin position="1624"/>
        <end position="1638"/>
    </location>
</feature>
<evidence type="ECO:0000256" key="6">
    <source>
        <dbReference type="SAM" id="Coils"/>
    </source>
</evidence>
<feature type="coiled-coil region" evidence="6">
    <location>
        <begin position="105"/>
        <end position="132"/>
    </location>
</feature>
<feature type="coiled-coil region" evidence="6">
    <location>
        <begin position="1337"/>
        <end position="1390"/>
    </location>
</feature>
<feature type="compositionally biased region" description="Basic and acidic residues" evidence="7">
    <location>
        <begin position="845"/>
        <end position="871"/>
    </location>
</feature>
<feature type="coiled-coil region" evidence="6">
    <location>
        <begin position="2481"/>
        <end position="2550"/>
    </location>
</feature>
<comment type="subcellular location">
    <subcellularLocation>
        <location evidence="1">Cytoplasm</location>
        <location evidence="1">Cytoskeleton</location>
        <location evidence="1">Microtubule organizing center</location>
        <location evidence="1">Centrosome</location>
    </subcellularLocation>
</comment>
<feature type="coiled-coil region" evidence="6">
    <location>
        <begin position="1212"/>
        <end position="1300"/>
    </location>
</feature>
<feature type="domain" description="Pericentrin/AKAP-450 centrosomal targeting" evidence="8">
    <location>
        <begin position="3377"/>
        <end position="3458"/>
    </location>
</feature>
<feature type="coiled-coil region" evidence="6">
    <location>
        <begin position="1429"/>
        <end position="1460"/>
    </location>
</feature>
<dbReference type="Pfam" id="PF10495">
    <property type="entry name" value="PACT_coil_coil"/>
    <property type="match status" value="1"/>
</dbReference>
<name>A0A8T3DV35_9TELE</name>
<dbReference type="Proteomes" id="UP000829720">
    <property type="component" value="Unassembled WGS sequence"/>
</dbReference>
<evidence type="ECO:0000256" key="2">
    <source>
        <dbReference type="ARBA" id="ARBA00022490"/>
    </source>
</evidence>